<keyword evidence="2" id="KW-0597">Phosphoprotein</keyword>
<feature type="binding site" evidence="7">
    <location>
        <position position="73"/>
    </location>
    <ligand>
        <name>ATP</name>
        <dbReference type="ChEBI" id="CHEBI:30616"/>
    </ligand>
</feature>
<dbReference type="OMA" id="PEMFRSY"/>
<dbReference type="FunFam" id="1.10.510.10:FF:000551">
    <property type="entry name" value="Non-specific serine/threonine protein kinase"/>
    <property type="match status" value="1"/>
</dbReference>
<comment type="similarity">
    <text evidence="8">Belongs to the protein kinase superfamily.</text>
</comment>
<evidence type="ECO:0000256" key="7">
    <source>
        <dbReference type="PROSITE-ProRule" id="PRU10141"/>
    </source>
</evidence>
<evidence type="ECO:0000256" key="6">
    <source>
        <dbReference type="ARBA" id="ARBA00022840"/>
    </source>
</evidence>
<evidence type="ECO:0000256" key="8">
    <source>
        <dbReference type="RuleBase" id="RU000304"/>
    </source>
</evidence>
<dbReference type="PROSITE" id="PS00108">
    <property type="entry name" value="PROTEIN_KINASE_ST"/>
    <property type="match status" value="1"/>
</dbReference>
<dbReference type="SUPFAM" id="SSF56112">
    <property type="entry name" value="Protein kinase-like (PK-like)"/>
    <property type="match status" value="1"/>
</dbReference>
<evidence type="ECO:0000256" key="5">
    <source>
        <dbReference type="ARBA" id="ARBA00022777"/>
    </source>
</evidence>
<name>G0QYZ5_ICHMU</name>
<evidence type="ECO:0000256" key="1">
    <source>
        <dbReference type="ARBA" id="ARBA00022527"/>
    </source>
</evidence>
<dbReference type="Pfam" id="PF00069">
    <property type="entry name" value="Pkinase"/>
    <property type="match status" value="1"/>
</dbReference>
<dbReference type="OrthoDB" id="293074at2759"/>
<keyword evidence="4 7" id="KW-0547">Nucleotide-binding</keyword>
<dbReference type="InterPro" id="IPR011009">
    <property type="entry name" value="Kinase-like_dom_sf"/>
</dbReference>
<dbReference type="eggNOG" id="KOG0598">
    <property type="taxonomic scope" value="Eukaryota"/>
</dbReference>
<evidence type="ECO:0000313" key="11">
    <source>
        <dbReference type="Proteomes" id="UP000008983"/>
    </source>
</evidence>
<dbReference type="Gene3D" id="1.10.510.10">
    <property type="entry name" value="Transferase(Phosphotransferase) domain 1"/>
    <property type="match status" value="1"/>
</dbReference>
<dbReference type="PROSITE" id="PS50011">
    <property type="entry name" value="PROTEIN_KINASE_DOM"/>
    <property type="match status" value="1"/>
</dbReference>
<dbReference type="PANTHER" id="PTHR24351">
    <property type="entry name" value="RIBOSOMAL PROTEIN S6 KINASE"/>
    <property type="match status" value="1"/>
</dbReference>
<dbReference type="InParanoid" id="G0QYZ5"/>
<dbReference type="AlphaFoldDB" id="G0QYZ5"/>
<feature type="domain" description="Protein kinase" evidence="9">
    <location>
        <begin position="40"/>
        <end position="230"/>
    </location>
</feature>
<dbReference type="InterPro" id="IPR008271">
    <property type="entry name" value="Ser/Thr_kinase_AS"/>
</dbReference>
<dbReference type="GO" id="GO:0004697">
    <property type="term" value="F:diacylglycerol-dependent serine/threonine kinase activity"/>
    <property type="evidence" value="ECO:0007669"/>
    <property type="project" value="UniProtKB-EC"/>
</dbReference>
<dbReference type="RefSeq" id="XP_004030802.1">
    <property type="nucleotide sequence ID" value="XM_004030754.1"/>
</dbReference>
<keyword evidence="6 7" id="KW-0067">ATP-binding</keyword>
<organism evidence="10 11">
    <name type="scientific">Ichthyophthirius multifiliis</name>
    <name type="common">White spot disease agent</name>
    <name type="synonym">Ich</name>
    <dbReference type="NCBI Taxonomy" id="5932"/>
    <lineage>
        <taxon>Eukaryota</taxon>
        <taxon>Sar</taxon>
        <taxon>Alveolata</taxon>
        <taxon>Ciliophora</taxon>
        <taxon>Intramacronucleata</taxon>
        <taxon>Oligohymenophorea</taxon>
        <taxon>Hymenostomatida</taxon>
        <taxon>Ophryoglenina</taxon>
        <taxon>Ichthyophthirius</taxon>
    </lineage>
</organism>
<dbReference type="PROSITE" id="PS00107">
    <property type="entry name" value="PROTEIN_KINASE_ATP"/>
    <property type="match status" value="1"/>
</dbReference>
<dbReference type="InterPro" id="IPR045270">
    <property type="entry name" value="STKc_AGC"/>
</dbReference>
<evidence type="ECO:0000259" key="9">
    <source>
        <dbReference type="PROSITE" id="PS50011"/>
    </source>
</evidence>
<sequence length="230" mass="26963">MKNINNTQQYQVDSSLQIKAFVNINFICTKNYPQKIRKNFRFLKCLGKGGTSEVFLVRNKQTGKLFALKMIAKSHLSEYKRLEQLLRERKILIDAQKAPFIANLHACFESENHLNFLLEFYCGGELFFHLQNRKLTENEAKFYFAEILMCFEYLHEHKILYRDLKPENIVLDIEGHVRLTDFGLSKIGMQKNDMTDSFCGSPEYMAPEVKDQKVLKKQKDVNGFKMQIGE</sequence>
<dbReference type="STRING" id="857967.G0QYZ5"/>
<dbReference type="InterPro" id="IPR000719">
    <property type="entry name" value="Prot_kinase_dom"/>
</dbReference>
<dbReference type="Proteomes" id="UP000008983">
    <property type="component" value="Unassembled WGS sequence"/>
</dbReference>
<dbReference type="EC" id="2.7.11.13" evidence="10"/>
<evidence type="ECO:0000256" key="2">
    <source>
        <dbReference type="ARBA" id="ARBA00022553"/>
    </source>
</evidence>
<evidence type="ECO:0000313" key="10">
    <source>
        <dbReference type="EMBL" id="EGR29566.1"/>
    </source>
</evidence>
<keyword evidence="3 10" id="KW-0808">Transferase</keyword>
<dbReference type="Gene3D" id="3.30.200.20">
    <property type="entry name" value="Phosphorylase Kinase, domain 1"/>
    <property type="match status" value="1"/>
</dbReference>
<dbReference type="EMBL" id="GL984132">
    <property type="protein sequence ID" value="EGR29566.1"/>
    <property type="molecule type" value="Genomic_DNA"/>
</dbReference>
<evidence type="ECO:0000256" key="3">
    <source>
        <dbReference type="ARBA" id="ARBA00022679"/>
    </source>
</evidence>
<accession>G0QYZ5</accession>
<proteinExistence type="inferred from homology"/>
<gene>
    <name evidence="10" type="ORF">IMG5_153380</name>
</gene>
<dbReference type="GeneID" id="14905665"/>
<dbReference type="CDD" id="cd05123">
    <property type="entry name" value="STKc_AGC"/>
    <property type="match status" value="1"/>
</dbReference>
<keyword evidence="11" id="KW-1185">Reference proteome</keyword>
<dbReference type="InterPro" id="IPR017441">
    <property type="entry name" value="Protein_kinase_ATP_BS"/>
</dbReference>
<reference evidence="10 11" key="1">
    <citation type="submission" date="2011-07" db="EMBL/GenBank/DDBJ databases">
        <authorList>
            <person name="Coyne R."/>
            <person name="Brami D."/>
            <person name="Johnson J."/>
            <person name="Hostetler J."/>
            <person name="Hannick L."/>
            <person name="Clark T."/>
            <person name="Cassidy-Hanley D."/>
            <person name="Inman J."/>
        </authorList>
    </citation>
    <scope>NUCLEOTIDE SEQUENCE [LARGE SCALE GENOMIC DNA]</scope>
    <source>
        <strain evidence="10 11">G5</strain>
    </source>
</reference>
<evidence type="ECO:0000256" key="4">
    <source>
        <dbReference type="ARBA" id="ARBA00022741"/>
    </source>
</evidence>
<protein>
    <submittedName>
        <fullName evidence="10">Protein kinase domain protein</fullName>
        <ecNumber evidence="10">2.7.11.13</ecNumber>
    </submittedName>
</protein>
<keyword evidence="5 10" id="KW-0418">Kinase</keyword>
<keyword evidence="1 8" id="KW-0723">Serine/threonine-protein kinase</keyword>
<dbReference type="SMART" id="SM00220">
    <property type="entry name" value="S_TKc"/>
    <property type="match status" value="1"/>
</dbReference>
<dbReference type="GO" id="GO:0005524">
    <property type="term" value="F:ATP binding"/>
    <property type="evidence" value="ECO:0007669"/>
    <property type="project" value="UniProtKB-UniRule"/>
</dbReference>